<organism evidence="2">
    <name type="scientific">mine drainage metagenome</name>
    <dbReference type="NCBI Taxonomy" id="410659"/>
    <lineage>
        <taxon>unclassified sequences</taxon>
        <taxon>metagenomes</taxon>
        <taxon>ecological metagenomes</taxon>
    </lineage>
</organism>
<evidence type="ECO:0000313" key="2">
    <source>
        <dbReference type="EMBL" id="EQD31642.1"/>
    </source>
</evidence>
<feature type="region of interest" description="Disordered" evidence="1">
    <location>
        <begin position="1"/>
        <end position="29"/>
    </location>
</feature>
<feature type="non-terminal residue" evidence="2">
    <location>
        <position position="1"/>
    </location>
</feature>
<protein>
    <submittedName>
        <fullName evidence="2">Transposase IS116/IS110/IS902 family protein</fullName>
    </submittedName>
</protein>
<reference evidence="2" key="1">
    <citation type="submission" date="2013-08" db="EMBL/GenBank/DDBJ databases">
        <authorList>
            <person name="Mendez C."/>
            <person name="Richter M."/>
            <person name="Ferrer M."/>
            <person name="Sanchez J."/>
        </authorList>
    </citation>
    <scope>NUCLEOTIDE SEQUENCE</scope>
</reference>
<gene>
    <name evidence="2" type="ORF">B1A_19836</name>
</gene>
<proteinExistence type="predicted"/>
<sequence length="109" mass="11743">AMMQNGDSAIHAPGSPSEPENSYRCPPPLGGTFETTPVSTFAQRQEAAISLYAAIDLHSSNNVLAVMDGDGKALPQCRRPNELPRLLADLAPYRNDLVGVAVELTCNWY</sequence>
<name>T0YIA0_9ZZZZ</name>
<reference evidence="2" key="2">
    <citation type="journal article" date="2014" name="ISME J.">
        <title>Microbial stratification in low pH oxic and suboxic macroscopic growths along an acid mine drainage.</title>
        <authorList>
            <person name="Mendez-Garcia C."/>
            <person name="Mesa V."/>
            <person name="Sprenger R.R."/>
            <person name="Richter M."/>
            <person name="Diez M.S."/>
            <person name="Solano J."/>
            <person name="Bargiela R."/>
            <person name="Golyshina O.V."/>
            <person name="Manteca A."/>
            <person name="Ramos J.L."/>
            <person name="Gallego J.R."/>
            <person name="Llorente I."/>
            <person name="Martins Dos Santos V.A."/>
            <person name="Jensen O.N."/>
            <person name="Pelaez A.I."/>
            <person name="Sanchez J."/>
            <person name="Ferrer M."/>
        </authorList>
    </citation>
    <scope>NUCLEOTIDE SEQUENCE</scope>
</reference>
<dbReference type="EMBL" id="AUZX01014635">
    <property type="protein sequence ID" value="EQD31642.1"/>
    <property type="molecule type" value="Genomic_DNA"/>
</dbReference>
<dbReference type="AlphaFoldDB" id="T0YIA0"/>
<evidence type="ECO:0000256" key="1">
    <source>
        <dbReference type="SAM" id="MobiDB-lite"/>
    </source>
</evidence>
<comment type="caution">
    <text evidence="2">The sequence shown here is derived from an EMBL/GenBank/DDBJ whole genome shotgun (WGS) entry which is preliminary data.</text>
</comment>
<accession>T0YIA0</accession>